<proteinExistence type="predicted"/>
<dbReference type="Pfam" id="PF01966">
    <property type="entry name" value="HD"/>
    <property type="match status" value="1"/>
</dbReference>
<keyword evidence="2" id="KW-0808">Transferase</keyword>
<comment type="caution">
    <text evidence="2">The sequence shown here is derived from an EMBL/GenBank/DDBJ whole genome shotgun (WGS) entry which is preliminary data.</text>
</comment>
<organism evidence="2">
    <name type="scientific">human gut metagenome</name>
    <dbReference type="NCBI Taxonomy" id="408170"/>
    <lineage>
        <taxon>unclassified sequences</taxon>
        <taxon>metagenomes</taxon>
        <taxon>organismal metagenomes</taxon>
    </lineage>
</organism>
<gene>
    <name evidence="2" type="ORF">LEA_15435</name>
</gene>
<keyword evidence="2" id="KW-0548">Nucleotidyltransferase</keyword>
<protein>
    <submittedName>
        <fullName evidence="2">Nicotinate-nucleotide adenylyltransferase</fullName>
    </submittedName>
</protein>
<dbReference type="EMBL" id="AJWY01010533">
    <property type="protein sequence ID" value="EKC55278.1"/>
    <property type="molecule type" value="Genomic_DNA"/>
</dbReference>
<dbReference type="SUPFAM" id="SSF109604">
    <property type="entry name" value="HD-domain/PDEase-like"/>
    <property type="match status" value="1"/>
</dbReference>
<dbReference type="InterPro" id="IPR006674">
    <property type="entry name" value="HD_domain"/>
</dbReference>
<feature type="domain" description="HD" evidence="1">
    <location>
        <begin position="21"/>
        <end position="61"/>
    </location>
</feature>
<dbReference type="CDD" id="cd00077">
    <property type="entry name" value="HDc"/>
    <property type="match status" value="1"/>
</dbReference>
<dbReference type="AlphaFoldDB" id="K1SCL6"/>
<dbReference type="NCBIfam" id="TIGR00277">
    <property type="entry name" value="HDIG"/>
    <property type="match status" value="1"/>
</dbReference>
<dbReference type="InterPro" id="IPR003607">
    <property type="entry name" value="HD/PDEase_dom"/>
</dbReference>
<feature type="non-terminal residue" evidence="2">
    <location>
        <position position="62"/>
    </location>
</feature>
<dbReference type="GO" id="GO:0016779">
    <property type="term" value="F:nucleotidyltransferase activity"/>
    <property type="evidence" value="ECO:0007669"/>
    <property type="project" value="UniProtKB-KW"/>
</dbReference>
<dbReference type="Gene3D" id="1.10.3210.10">
    <property type="entry name" value="Hypothetical protein af1432"/>
    <property type="match status" value="1"/>
</dbReference>
<name>K1SCL6_9ZZZZ</name>
<sequence>MDTQRNKEFFYEIKKHLTPSRFYHSLNVAYEAYRLAGIYKADREKAFTAGLLHDIMKDTPKQ</sequence>
<accession>K1SCL6</accession>
<evidence type="ECO:0000259" key="1">
    <source>
        <dbReference type="Pfam" id="PF01966"/>
    </source>
</evidence>
<dbReference type="InterPro" id="IPR006675">
    <property type="entry name" value="HDIG_dom"/>
</dbReference>
<reference evidence="2" key="1">
    <citation type="journal article" date="2013" name="Environ. Microbiol.">
        <title>Microbiota from the distal guts of lean and obese adolescents exhibit partial functional redundancy besides clear differences in community structure.</title>
        <authorList>
            <person name="Ferrer M."/>
            <person name="Ruiz A."/>
            <person name="Lanza F."/>
            <person name="Haange S.B."/>
            <person name="Oberbach A."/>
            <person name="Till H."/>
            <person name="Bargiela R."/>
            <person name="Campoy C."/>
            <person name="Segura M.T."/>
            <person name="Richter M."/>
            <person name="von Bergen M."/>
            <person name="Seifert J."/>
            <person name="Suarez A."/>
        </authorList>
    </citation>
    <scope>NUCLEOTIDE SEQUENCE</scope>
</reference>
<evidence type="ECO:0000313" key="2">
    <source>
        <dbReference type="EMBL" id="EKC55278.1"/>
    </source>
</evidence>